<evidence type="ECO:0000256" key="10">
    <source>
        <dbReference type="ARBA" id="ARBA00023157"/>
    </source>
</evidence>
<keyword evidence="7" id="KW-0408">Iron</keyword>
<evidence type="ECO:0000313" key="14">
    <source>
        <dbReference type="Proteomes" id="UP001374893"/>
    </source>
</evidence>
<feature type="transmembrane region" description="Helical" evidence="12">
    <location>
        <begin position="245"/>
        <end position="264"/>
    </location>
</feature>
<evidence type="ECO:0000256" key="7">
    <source>
        <dbReference type="ARBA" id="ARBA00023004"/>
    </source>
</evidence>
<evidence type="ECO:0000256" key="9">
    <source>
        <dbReference type="ARBA" id="ARBA00023136"/>
    </source>
</evidence>
<feature type="transmembrane region" description="Helical" evidence="12">
    <location>
        <begin position="196"/>
        <end position="215"/>
    </location>
</feature>
<keyword evidence="6" id="KW-0560">Oxidoreductase</keyword>
<protein>
    <submittedName>
        <fullName evidence="13">Cytochrome oxidase assembly protein</fullName>
    </submittedName>
</protein>
<gene>
    <name evidence="13" type="ORF">HAHE_42960</name>
</gene>
<dbReference type="Pfam" id="PF02628">
    <property type="entry name" value="COX15-CtaA"/>
    <property type="match status" value="1"/>
</dbReference>
<evidence type="ECO:0000256" key="11">
    <source>
        <dbReference type="ARBA" id="ARBA00023444"/>
    </source>
</evidence>
<dbReference type="InterPro" id="IPR003780">
    <property type="entry name" value="COX15/CtaA_fam"/>
</dbReference>
<evidence type="ECO:0000256" key="12">
    <source>
        <dbReference type="SAM" id="Phobius"/>
    </source>
</evidence>
<keyword evidence="9 12" id="KW-0472">Membrane</keyword>
<evidence type="ECO:0000256" key="4">
    <source>
        <dbReference type="ARBA" id="ARBA00022723"/>
    </source>
</evidence>
<evidence type="ECO:0000256" key="6">
    <source>
        <dbReference type="ARBA" id="ARBA00023002"/>
    </source>
</evidence>
<feature type="transmembrane region" description="Helical" evidence="12">
    <location>
        <begin position="154"/>
        <end position="175"/>
    </location>
</feature>
<feature type="transmembrane region" description="Helical" evidence="12">
    <location>
        <begin position="124"/>
        <end position="148"/>
    </location>
</feature>
<dbReference type="PANTHER" id="PTHR35457">
    <property type="entry name" value="HEME A SYNTHASE"/>
    <property type="match status" value="1"/>
</dbReference>
<dbReference type="EMBL" id="AP024702">
    <property type="protein sequence ID" value="BCX50388.1"/>
    <property type="molecule type" value="Genomic_DNA"/>
</dbReference>
<keyword evidence="14" id="KW-1185">Reference proteome</keyword>
<sequence>MNRFQKLAFAALVSVLVLLFVGAIVRVTGAGLGCPDWPTCWGCLIPPWKVEQVDLSKIDFEKFQAKAERLGRDPSTVTPEHILESFNPRHVWTEFINRLFALPVGLFSLATVIAAFGRPPGQRIVWWTALVSLILVLVNAVMGARVVWSGLAPGVLTVHMALAMLLVATLTYTFWRGSERPRTLPLRDGDRGRVRITVGLLLILVVAEGIMGTQIREMTDEMAKNHVGEPRSEWIQTLEQSTVYLLHRSFSWLIVGAAIGGYVVTKRATAGEIGFAVKLVLGLVLAQMVLGVVMSQIHIYAAVQVLHVGLAGILLAGVVHWLCSTARPAPGNS</sequence>
<feature type="transmembrane region" description="Helical" evidence="12">
    <location>
        <begin position="276"/>
        <end position="299"/>
    </location>
</feature>
<evidence type="ECO:0000256" key="2">
    <source>
        <dbReference type="ARBA" id="ARBA00022475"/>
    </source>
</evidence>
<feature type="transmembrane region" description="Helical" evidence="12">
    <location>
        <begin position="305"/>
        <end position="323"/>
    </location>
</feature>
<keyword evidence="10" id="KW-1015">Disulfide bond</keyword>
<dbReference type="PANTHER" id="PTHR35457:SF1">
    <property type="entry name" value="HEME A SYNTHASE"/>
    <property type="match status" value="1"/>
</dbReference>
<evidence type="ECO:0000313" key="13">
    <source>
        <dbReference type="EMBL" id="BCX50388.1"/>
    </source>
</evidence>
<comment type="subcellular location">
    <subcellularLocation>
        <location evidence="1">Membrane</location>
        <topology evidence="1">Multi-pass membrane protein</topology>
    </subcellularLocation>
</comment>
<keyword evidence="4" id="KW-0479">Metal-binding</keyword>
<organism evidence="13 14">
    <name type="scientific">Haloferula helveola</name>
    <dbReference type="NCBI Taxonomy" id="490095"/>
    <lineage>
        <taxon>Bacteria</taxon>
        <taxon>Pseudomonadati</taxon>
        <taxon>Verrucomicrobiota</taxon>
        <taxon>Verrucomicrobiia</taxon>
        <taxon>Verrucomicrobiales</taxon>
        <taxon>Verrucomicrobiaceae</taxon>
        <taxon>Haloferula</taxon>
    </lineage>
</organism>
<evidence type="ECO:0000256" key="3">
    <source>
        <dbReference type="ARBA" id="ARBA00022692"/>
    </source>
</evidence>
<accession>A0ABM7RKV6</accession>
<keyword evidence="8" id="KW-0350">Heme biosynthesis</keyword>
<keyword evidence="5 12" id="KW-1133">Transmembrane helix</keyword>
<dbReference type="Proteomes" id="UP001374893">
    <property type="component" value="Chromosome"/>
</dbReference>
<comment type="pathway">
    <text evidence="11">Porphyrin-containing compound metabolism.</text>
</comment>
<reference evidence="13 14" key="1">
    <citation type="submission" date="2021-06" db="EMBL/GenBank/DDBJ databases">
        <title>Complete genome of Haloferula helveola possessing various polysaccharide degrading enzymes.</title>
        <authorList>
            <person name="Takami H."/>
            <person name="Huang C."/>
            <person name="Hamasaki K."/>
        </authorList>
    </citation>
    <scope>NUCLEOTIDE SEQUENCE [LARGE SCALE GENOMIC DNA]</scope>
    <source>
        <strain evidence="13 14">CN-1</strain>
    </source>
</reference>
<name>A0ABM7RKV6_9BACT</name>
<evidence type="ECO:0000256" key="1">
    <source>
        <dbReference type="ARBA" id="ARBA00004141"/>
    </source>
</evidence>
<feature type="transmembrane region" description="Helical" evidence="12">
    <location>
        <begin position="95"/>
        <end position="117"/>
    </location>
</feature>
<dbReference type="RefSeq" id="WP_338687407.1">
    <property type="nucleotide sequence ID" value="NZ_AP024702.1"/>
</dbReference>
<evidence type="ECO:0000256" key="5">
    <source>
        <dbReference type="ARBA" id="ARBA00022989"/>
    </source>
</evidence>
<evidence type="ECO:0000256" key="8">
    <source>
        <dbReference type="ARBA" id="ARBA00023133"/>
    </source>
</evidence>
<keyword evidence="2" id="KW-1003">Cell membrane</keyword>
<proteinExistence type="predicted"/>
<keyword evidence="3 12" id="KW-0812">Transmembrane</keyword>
<dbReference type="InterPro" id="IPR050450">
    <property type="entry name" value="COX15/CtaA_HemeA_synthase"/>
</dbReference>